<evidence type="ECO:0000256" key="22">
    <source>
        <dbReference type="ARBA" id="ARBA00044985"/>
    </source>
</evidence>
<dbReference type="RefSeq" id="WP_070371239.1">
    <property type="nucleotide sequence ID" value="NZ_CP097897.1"/>
</dbReference>
<keyword evidence="7 26" id="KW-0472">Membrane</keyword>
<feature type="domain" description="Major facilitator superfamily (MFS) profile" evidence="27">
    <location>
        <begin position="10"/>
        <end position="391"/>
    </location>
</feature>
<dbReference type="PROSITE" id="PS51257">
    <property type="entry name" value="PROKAR_LIPOPROTEIN"/>
    <property type="match status" value="1"/>
</dbReference>
<evidence type="ECO:0000256" key="5">
    <source>
        <dbReference type="ARBA" id="ARBA00022692"/>
    </source>
</evidence>
<keyword evidence="6 26" id="KW-1133">Transmembrane helix</keyword>
<evidence type="ECO:0000256" key="12">
    <source>
        <dbReference type="ARBA" id="ARBA00044884"/>
    </source>
</evidence>
<gene>
    <name evidence="28" type="primary">exuT_2</name>
    <name evidence="28" type="ORF">ACWI_19320</name>
</gene>
<evidence type="ECO:0000256" key="10">
    <source>
        <dbReference type="ARBA" id="ARBA00044878"/>
    </source>
</evidence>
<evidence type="ECO:0000256" key="24">
    <source>
        <dbReference type="ARBA" id="ARBA00045709"/>
    </source>
</evidence>
<comment type="catalytic activity">
    <reaction evidence="9">
        <text>L-lysyl-L-alanine(out) = L-lysyl-L-alanine(in)</text>
        <dbReference type="Rhea" id="RHEA:79399"/>
        <dbReference type="ChEBI" id="CHEBI:229954"/>
    </reaction>
</comment>
<feature type="transmembrane region" description="Helical" evidence="26">
    <location>
        <begin position="277"/>
        <end position="294"/>
    </location>
</feature>
<comment type="similarity">
    <text evidence="3">Belongs to the major facilitator superfamily.</text>
</comment>
<feature type="transmembrane region" description="Helical" evidence="26">
    <location>
        <begin position="245"/>
        <end position="265"/>
    </location>
</feature>
<comment type="catalytic activity">
    <reaction evidence="16">
        <text>L-arginyl-L-alpha-amino acid(out) = L-arginyl-L-alpha-amino acid(in)</text>
        <dbReference type="Rhea" id="RHEA:79371"/>
        <dbReference type="ChEBI" id="CHEBI:84315"/>
    </reaction>
</comment>
<comment type="catalytic activity">
    <reaction evidence="10">
        <text>L-histidyl-glycine(out) = L-histidyl-glycine(in)</text>
        <dbReference type="Rhea" id="RHEA:79395"/>
        <dbReference type="ChEBI" id="CHEBI:229957"/>
    </reaction>
</comment>
<dbReference type="Proteomes" id="UP000176244">
    <property type="component" value="Unassembled WGS sequence"/>
</dbReference>
<accession>A0A1F2PGK9</accession>
<comment type="catalytic activity">
    <reaction evidence="11">
        <text>L-alpha-aminoacyl-L-arginine(out) = L-alpha-aminoacyl-L-arginine(in)</text>
        <dbReference type="Rhea" id="RHEA:79367"/>
        <dbReference type="ChEBI" id="CHEBI:229968"/>
    </reaction>
</comment>
<evidence type="ECO:0000256" key="25">
    <source>
        <dbReference type="ARBA" id="ARBA00046376"/>
    </source>
</evidence>
<dbReference type="InterPro" id="IPR052187">
    <property type="entry name" value="MFSD1"/>
</dbReference>
<dbReference type="SUPFAM" id="SSF103473">
    <property type="entry name" value="MFS general substrate transporter"/>
    <property type="match status" value="1"/>
</dbReference>
<evidence type="ECO:0000256" key="6">
    <source>
        <dbReference type="ARBA" id="ARBA00022989"/>
    </source>
</evidence>
<keyword evidence="5 26" id="KW-0812">Transmembrane</keyword>
<comment type="subunit">
    <text evidence="25">Homodimer. Interacts with lysosomal protein GLMP (via lumenal domain); the interaction starts while both proteins are still in the endoplasmic reticulum and is required for stabilization of MFSD1 in lysosomes but has no direct effect on its targeting to lysosomes or transporter activity.</text>
</comment>
<evidence type="ECO:0000256" key="16">
    <source>
        <dbReference type="ARBA" id="ARBA00044899"/>
    </source>
</evidence>
<name>A0A1F2PGK9_9FIRM</name>
<dbReference type="GO" id="GO:0022857">
    <property type="term" value="F:transmembrane transporter activity"/>
    <property type="evidence" value="ECO:0007669"/>
    <property type="project" value="InterPro"/>
</dbReference>
<feature type="transmembrane region" description="Helical" evidence="26">
    <location>
        <begin position="137"/>
        <end position="156"/>
    </location>
</feature>
<feature type="transmembrane region" description="Helical" evidence="26">
    <location>
        <begin position="162"/>
        <end position="181"/>
    </location>
</feature>
<comment type="catalytic activity">
    <reaction evidence="12">
        <text>L-alpha-aminoacyl-L-histidine(out) = L-alpha-aminoacyl-L-histidine(in)</text>
        <dbReference type="Rhea" id="RHEA:79375"/>
        <dbReference type="ChEBI" id="CHEBI:229967"/>
    </reaction>
</comment>
<dbReference type="PROSITE" id="PS50850">
    <property type="entry name" value="MFS"/>
    <property type="match status" value="1"/>
</dbReference>
<comment type="catalytic activity">
    <reaction evidence="15">
        <text>L-aspartyl-L-lysine(out) = L-aspartyl-L-lysine(in)</text>
        <dbReference type="Rhea" id="RHEA:79411"/>
        <dbReference type="ChEBI" id="CHEBI:229953"/>
    </reaction>
</comment>
<comment type="catalytic activity">
    <reaction evidence="21">
        <text>L-lysyl-glycine(out) = L-lysyl-glycine(in)</text>
        <dbReference type="Rhea" id="RHEA:79407"/>
        <dbReference type="ChEBI" id="CHEBI:191202"/>
    </reaction>
</comment>
<comment type="catalytic activity">
    <reaction evidence="17">
        <text>L-lysyl-L-lysine(out) = L-lysyl-L-lysine(in)</text>
        <dbReference type="Rhea" id="RHEA:79403"/>
        <dbReference type="ChEBI" id="CHEBI:229956"/>
    </reaction>
</comment>
<evidence type="ECO:0000256" key="17">
    <source>
        <dbReference type="ARBA" id="ARBA00044900"/>
    </source>
</evidence>
<evidence type="ECO:0000256" key="13">
    <source>
        <dbReference type="ARBA" id="ARBA00044891"/>
    </source>
</evidence>
<dbReference type="PANTHER" id="PTHR23512:SF3">
    <property type="entry name" value="MAJOR FACILITATOR SUPERFAMILY DOMAIN-CONTAINING PROTEIN 1"/>
    <property type="match status" value="1"/>
</dbReference>
<dbReference type="InterPro" id="IPR036259">
    <property type="entry name" value="MFS_trans_sf"/>
</dbReference>
<evidence type="ECO:0000256" key="9">
    <source>
        <dbReference type="ARBA" id="ARBA00044876"/>
    </source>
</evidence>
<dbReference type="GO" id="GO:0005765">
    <property type="term" value="C:lysosomal membrane"/>
    <property type="evidence" value="ECO:0007669"/>
    <property type="project" value="UniProtKB-SubCell"/>
</dbReference>
<keyword evidence="4" id="KW-0813">Transport</keyword>
<evidence type="ECO:0000256" key="26">
    <source>
        <dbReference type="SAM" id="Phobius"/>
    </source>
</evidence>
<feature type="transmembrane region" description="Helical" evidence="26">
    <location>
        <begin position="368"/>
        <end position="387"/>
    </location>
</feature>
<evidence type="ECO:0000256" key="4">
    <source>
        <dbReference type="ARBA" id="ARBA00022448"/>
    </source>
</evidence>
<dbReference type="PANTHER" id="PTHR23512">
    <property type="entry name" value="MAJOR FACILITATOR SUPERFAMILY DOMAIN-CONTAINING PROTEIN 1"/>
    <property type="match status" value="1"/>
</dbReference>
<comment type="catalytic activity">
    <reaction evidence="20">
        <text>L-alanyl-L-lysine(out) = L-alanyl-L-lysine(in)</text>
        <dbReference type="Rhea" id="RHEA:79415"/>
        <dbReference type="ChEBI" id="CHEBI:192470"/>
    </reaction>
</comment>
<comment type="function">
    <text evidence="24">Lysosomal dipeptide uniporter that selectively exports lysine, arginine or histidine-containing dipeptides with a net positive charge from the lysosome lumen into the cytosol. Could play a role in a specific type of protein O-glycosylation indirectly regulating macrophages migration and tissue invasion. Also essential for liver homeostasis.</text>
</comment>
<evidence type="ECO:0000259" key="27">
    <source>
        <dbReference type="PROSITE" id="PS50850"/>
    </source>
</evidence>
<evidence type="ECO:0000313" key="29">
    <source>
        <dbReference type="Proteomes" id="UP000176244"/>
    </source>
</evidence>
<feature type="transmembrane region" description="Helical" evidence="26">
    <location>
        <begin position="212"/>
        <end position="233"/>
    </location>
</feature>
<comment type="catalytic activity">
    <reaction evidence="19">
        <text>L-histidyl-L-alpha-amino acid(out) = L-histidyl-L-alpha-amino acid(in)</text>
        <dbReference type="Rhea" id="RHEA:79379"/>
        <dbReference type="ChEBI" id="CHEBI:229964"/>
    </reaction>
</comment>
<comment type="catalytic activity">
    <reaction evidence="18">
        <text>L-arginyl-glycine(out) = L-arginyl-glycine(in)</text>
        <dbReference type="Rhea" id="RHEA:79391"/>
        <dbReference type="ChEBI" id="CHEBI:229955"/>
    </reaction>
</comment>
<comment type="catalytic activity">
    <reaction evidence="14">
        <text>L-alpha-aminoacyl-L-lysine(out) = L-alpha-aminoacyl-L-lysine(in)</text>
        <dbReference type="Rhea" id="RHEA:79383"/>
        <dbReference type="ChEBI" id="CHEBI:229966"/>
    </reaction>
</comment>
<reference evidence="28 29" key="1">
    <citation type="submission" date="2015-09" db="EMBL/GenBank/DDBJ databases">
        <title>Genome sequence of Acetobacterium wieringae DSM 1911.</title>
        <authorList>
            <person name="Poehlein A."/>
            <person name="Bengelsdorf F.R."/>
            <person name="Schiel-Bengelsdorf B."/>
            <person name="Duerre P."/>
            <person name="Daniel R."/>
        </authorList>
    </citation>
    <scope>NUCLEOTIDE SEQUENCE [LARGE SCALE GENOMIC DNA]</scope>
    <source>
        <strain evidence="28 29">DSM 1911</strain>
    </source>
</reference>
<evidence type="ECO:0000256" key="8">
    <source>
        <dbReference type="ARBA" id="ARBA00023228"/>
    </source>
</evidence>
<evidence type="ECO:0000256" key="15">
    <source>
        <dbReference type="ARBA" id="ARBA00044898"/>
    </source>
</evidence>
<evidence type="ECO:0000256" key="7">
    <source>
        <dbReference type="ARBA" id="ARBA00023136"/>
    </source>
</evidence>
<dbReference type="InterPro" id="IPR020846">
    <property type="entry name" value="MFS_dom"/>
</dbReference>
<evidence type="ECO:0000256" key="1">
    <source>
        <dbReference type="ARBA" id="ARBA00004155"/>
    </source>
</evidence>
<dbReference type="OrthoDB" id="182417at2"/>
<feature type="transmembrane region" description="Helical" evidence="26">
    <location>
        <begin position="48"/>
        <end position="69"/>
    </location>
</feature>
<feature type="transmembrane region" description="Helical" evidence="26">
    <location>
        <begin position="100"/>
        <end position="116"/>
    </location>
</feature>
<evidence type="ECO:0000256" key="11">
    <source>
        <dbReference type="ARBA" id="ARBA00044881"/>
    </source>
</evidence>
<dbReference type="EMBL" id="LKEU01000030">
    <property type="protein sequence ID" value="OFV70453.1"/>
    <property type="molecule type" value="Genomic_DNA"/>
</dbReference>
<evidence type="ECO:0000256" key="3">
    <source>
        <dbReference type="ARBA" id="ARBA00008335"/>
    </source>
</evidence>
<feature type="transmembrane region" description="Helical" evidence="26">
    <location>
        <begin position="300"/>
        <end position="321"/>
    </location>
</feature>
<evidence type="ECO:0000256" key="20">
    <source>
        <dbReference type="ARBA" id="ARBA00044919"/>
    </source>
</evidence>
<dbReference type="Pfam" id="PF07690">
    <property type="entry name" value="MFS_1"/>
    <property type="match status" value="1"/>
</dbReference>
<dbReference type="AlphaFoldDB" id="A0A1F2PGK9"/>
<feature type="transmembrane region" description="Helical" evidence="26">
    <location>
        <begin position="333"/>
        <end position="362"/>
    </location>
</feature>
<comment type="subcellular location">
    <subcellularLocation>
        <location evidence="2">Cell membrane</location>
        <topology evidence="2">Multi-pass membrane protein</topology>
    </subcellularLocation>
    <subcellularLocation>
        <location evidence="1">Lysosome membrane</location>
        <topology evidence="1">Multi-pass membrane protein</topology>
    </subcellularLocation>
</comment>
<feature type="transmembrane region" description="Helical" evidence="26">
    <location>
        <begin position="76"/>
        <end position="94"/>
    </location>
</feature>
<evidence type="ECO:0000256" key="19">
    <source>
        <dbReference type="ARBA" id="ARBA00044912"/>
    </source>
</evidence>
<dbReference type="STRING" id="52694.ACWI_19320"/>
<comment type="caution">
    <text evidence="28">The sequence shown here is derived from an EMBL/GenBank/DDBJ whole genome shotgun (WGS) entry which is preliminary data.</text>
</comment>
<evidence type="ECO:0000256" key="18">
    <source>
        <dbReference type="ARBA" id="ARBA00044903"/>
    </source>
</evidence>
<comment type="catalytic activity">
    <reaction evidence="13">
        <text>L-lysyl-L-alpha-amino acid(out) = L-lysyl-L-alpha-amino acid(in)</text>
        <dbReference type="Rhea" id="RHEA:79387"/>
        <dbReference type="ChEBI" id="CHEBI:229965"/>
    </reaction>
</comment>
<sequence>MKNKNYSWIVLAIACLALFSPSYTQYQLSPLAPQLIEQFNLSMSQFSSLFSAPMIPAILFSLIAGLMVDKFGIKKVIGIALVVTAIGTCLRVTATDSNTLLIYMILTGFGAAFLNANGAKIIGSYFPAEKISSMMSILLASSTLAMTLGMGTTAFFPSITSAFIFAAIISVVGTILWLLVVKNPEQTASSDSAFETATLGMAVKVVAKSRPVWIVGFCLMGIVACNIAISSFLPTALVGRGIDAVAAGGYGSIMLIGSLVGCLISPLIVSKVGKMKPVLLILAMVSALGAALAWSAPAGFLLGISLFLTGAALAGQIPLLMTIPIQLPEIGPVYAGTAGGFTATLQLMGGVLIPTFIITPIAGSDMKLFFILAGGCMAIVAVLVFLLPELCSKKSEIISEPELSPQA</sequence>
<evidence type="ECO:0000256" key="21">
    <source>
        <dbReference type="ARBA" id="ARBA00044924"/>
    </source>
</evidence>
<evidence type="ECO:0000256" key="2">
    <source>
        <dbReference type="ARBA" id="ARBA00004651"/>
    </source>
</evidence>
<evidence type="ECO:0000256" key="23">
    <source>
        <dbReference type="ARBA" id="ARBA00045018"/>
    </source>
</evidence>
<dbReference type="Gene3D" id="1.20.1250.20">
    <property type="entry name" value="MFS general substrate transporter like domains"/>
    <property type="match status" value="2"/>
</dbReference>
<proteinExistence type="inferred from homology"/>
<protein>
    <recommendedName>
        <fullName evidence="22">Lysosomal dipeptide transporter MFSD1</fullName>
    </recommendedName>
    <alternativeName>
        <fullName evidence="23">Major facilitator superfamily domain-containing protein 1</fullName>
    </alternativeName>
</protein>
<organism evidence="28 29">
    <name type="scientific">Acetobacterium wieringae</name>
    <dbReference type="NCBI Taxonomy" id="52694"/>
    <lineage>
        <taxon>Bacteria</taxon>
        <taxon>Bacillati</taxon>
        <taxon>Bacillota</taxon>
        <taxon>Clostridia</taxon>
        <taxon>Eubacteriales</taxon>
        <taxon>Eubacteriaceae</taxon>
        <taxon>Acetobacterium</taxon>
    </lineage>
</organism>
<evidence type="ECO:0000313" key="28">
    <source>
        <dbReference type="EMBL" id="OFV70453.1"/>
    </source>
</evidence>
<keyword evidence="8" id="KW-0458">Lysosome</keyword>
<dbReference type="GO" id="GO:0005886">
    <property type="term" value="C:plasma membrane"/>
    <property type="evidence" value="ECO:0007669"/>
    <property type="project" value="UniProtKB-SubCell"/>
</dbReference>
<dbReference type="InterPro" id="IPR011701">
    <property type="entry name" value="MFS"/>
</dbReference>
<evidence type="ECO:0000256" key="14">
    <source>
        <dbReference type="ARBA" id="ARBA00044893"/>
    </source>
</evidence>